<dbReference type="InterPro" id="IPR018060">
    <property type="entry name" value="HTH_AraC"/>
</dbReference>
<dbReference type="Proteomes" id="UP000886884">
    <property type="component" value="Unassembled WGS sequence"/>
</dbReference>
<reference evidence="6" key="1">
    <citation type="submission" date="2020-10" db="EMBL/GenBank/DDBJ databases">
        <authorList>
            <person name="Gilroy R."/>
        </authorList>
    </citation>
    <scope>NUCLEOTIDE SEQUENCE</scope>
    <source>
        <strain evidence="6">CHK183-6373</strain>
    </source>
</reference>
<evidence type="ECO:0000313" key="7">
    <source>
        <dbReference type="Proteomes" id="UP000886884"/>
    </source>
</evidence>
<dbReference type="GO" id="GO:0043565">
    <property type="term" value="F:sequence-specific DNA binding"/>
    <property type="evidence" value="ECO:0007669"/>
    <property type="project" value="InterPro"/>
</dbReference>
<evidence type="ECO:0000256" key="2">
    <source>
        <dbReference type="ARBA" id="ARBA00023125"/>
    </source>
</evidence>
<evidence type="ECO:0000256" key="4">
    <source>
        <dbReference type="SAM" id="Phobius"/>
    </source>
</evidence>
<name>A0A9D1P833_9FIRM</name>
<keyword evidence="4" id="KW-0812">Transmembrane</keyword>
<dbReference type="PROSITE" id="PS00041">
    <property type="entry name" value="HTH_ARAC_FAMILY_1"/>
    <property type="match status" value="1"/>
</dbReference>
<keyword evidence="4" id="KW-1133">Transmembrane helix</keyword>
<sequence>MKRMGWFLRTLLGYFLLAALLLAGVGIPVSGNVRSLVYEEILSNAQGVLESVETVFADWMRGMEEYAYQVRGDVQMNPYVLQDDGYAALNAVRELSKTVTYSNACETIVLVYASKYFSGLPRVYTSQNYTDAQRYFAYFYRYDQWSLESLYAEMASIVAPVLRGPEMITVDRVRREAYMTYVVPLGASSSRNQRGVMLFLTPVSQLTAMLREINLPEEATLVLADAQGQVLLASGSLAVPQGFALPGEGAERCQVAGEACLLLQGSGEACGVRLALLLDEGKIAGMMRSRLTNILLILLAGLLLAVGASLVLSTLVFRPVRRLAGIARSVDGGAGGKQHRDEFEHIERTIRLLHANNADLLSRLHSQNGMLRQHLLRAMCLGQGGAEKFLALLREDGIAFSERCLRVLILRIDNEALFESRMDASLRALTRFGLLKVLRESMGARQIVAVGCEMGVNGDIVALLSGAVQEEYGLAAALEQVRGIAAQHFGLTLSAGISQGFGGLDGACVAYGSAARAVEQRFLEGGGKDFFAGKLPDSAWNEELERQLTRLEARVAGALRAGNYAQCAQALDAYAQEMCAAHDPAKARQRALLLYASLCQQLQMSEMGASSLPLEMHCQYETLEQMRDDLHRALRVLQERRSGQQETQRSELVDNCVRFMREHLADETLTMDSLAAALSVSAGYLSRCFREQMGFSPWQYFDDMRMQHACALLKGTSLRIGDILEKCGYVDKANFMRKFKRKFGMTPMEYRRANAHAGFTDKG</sequence>
<dbReference type="InterPro" id="IPR009057">
    <property type="entry name" value="Homeodomain-like_sf"/>
</dbReference>
<dbReference type="SMART" id="SM00342">
    <property type="entry name" value="HTH_ARAC"/>
    <property type="match status" value="1"/>
</dbReference>
<feature type="transmembrane region" description="Helical" evidence="4">
    <location>
        <begin position="294"/>
        <end position="317"/>
    </location>
</feature>
<dbReference type="GO" id="GO:0003700">
    <property type="term" value="F:DNA-binding transcription factor activity"/>
    <property type="evidence" value="ECO:0007669"/>
    <property type="project" value="InterPro"/>
</dbReference>
<dbReference type="SUPFAM" id="SSF46689">
    <property type="entry name" value="Homeodomain-like"/>
    <property type="match status" value="2"/>
</dbReference>
<dbReference type="PANTHER" id="PTHR43280:SF2">
    <property type="entry name" value="HTH-TYPE TRANSCRIPTIONAL REGULATOR EXSA"/>
    <property type="match status" value="1"/>
</dbReference>
<dbReference type="PROSITE" id="PS01124">
    <property type="entry name" value="HTH_ARAC_FAMILY_2"/>
    <property type="match status" value="1"/>
</dbReference>
<comment type="caution">
    <text evidence="6">The sequence shown here is derived from an EMBL/GenBank/DDBJ whole genome shotgun (WGS) entry which is preliminary data.</text>
</comment>
<organism evidence="6 7">
    <name type="scientific">Candidatus Ornithocaccomicrobium faecavium</name>
    <dbReference type="NCBI Taxonomy" id="2840890"/>
    <lineage>
        <taxon>Bacteria</taxon>
        <taxon>Bacillati</taxon>
        <taxon>Bacillota</taxon>
        <taxon>Clostridia</taxon>
        <taxon>Candidatus Ornithocaccomicrobium</taxon>
    </lineage>
</organism>
<feature type="domain" description="HTH araC/xylS-type" evidence="5">
    <location>
        <begin position="654"/>
        <end position="753"/>
    </location>
</feature>
<keyword evidence="4" id="KW-0472">Membrane</keyword>
<keyword evidence="3" id="KW-0804">Transcription</keyword>
<evidence type="ECO:0000256" key="3">
    <source>
        <dbReference type="ARBA" id="ARBA00023163"/>
    </source>
</evidence>
<dbReference type="InterPro" id="IPR018062">
    <property type="entry name" value="HTH_AraC-typ_CS"/>
</dbReference>
<dbReference type="Pfam" id="PF12833">
    <property type="entry name" value="HTH_18"/>
    <property type="match status" value="1"/>
</dbReference>
<proteinExistence type="predicted"/>
<dbReference type="PRINTS" id="PR00032">
    <property type="entry name" value="HTHARAC"/>
</dbReference>
<reference evidence="6" key="2">
    <citation type="journal article" date="2021" name="PeerJ">
        <title>Extensive microbial diversity within the chicken gut microbiome revealed by metagenomics and culture.</title>
        <authorList>
            <person name="Gilroy R."/>
            <person name="Ravi A."/>
            <person name="Getino M."/>
            <person name="Pursley I."/>
            <person name="Horton D.L."/>
            <person name="Alikhan N.F."/>
            <person name="Baker D."/>
            <person name="Gharbi K."/>
            <person name="Hall N."/>
            <person name="Watson M."/>
            <person name="Adriaenssens E.M."/>
            <person name="Foster-Nyarko E."/>
            <person name="Jarju S."/>
            <person name="Secka A."/>
            <person name="Antonio M."/>
            <person name="Oren A."/>
            <person name="Chaudhuri R.R."/>
            <person name="La Ragione R."/>
            <person name="Hildebrand F."/>
            <person name="Pallen M.J."/>
        </authorList>
    </citation>
    <scope>NUCLEOTIDE SEQUENCE</scope>
    <source>
        <strain evidence="6">CHK183-6373</strain>
    </source>
</reference>
<evidence type="ECO:0000313" key="6">
    <source>
        <dbReference type="EMBL" id="HIV27398.1"/>
    </source>
</evidence>
<dbReference type="AlphaFoldDB" id="A0A9D1P833"/>
<protein>
    <submittedName>
        <fullName evidence="6">AraC family transcriptional regulator</fullName>
    </submittedName>
</protein>
<keyword evidence="2" id="KW-0238">DNA-binding</keyword>
<evidence type="ECO:0000259" key="5">
    <source>
        <dbReference type="PROSITE" id="PS01124"/>
    </source>
</evidence>
<dbReference type="EMBL" id="DVOT01000098">
    <property type="protein sequence ID" value="HIV27398.1"/>
    <property type="molecule type" value="Genomic_DNA"/>
</dbReference>
<keyword evidence="1" id="KW-0805">Transcription regulation</keyword>
<evidence type="ECO:0000256" key="1">
    <source>
        <dbReference type="ARBA" id="ARBA00023015"/>
    </source>
</evidence>
<dbReference type="InterPro" id="IPR020449">
    <property type="entry name" value="Tscrpt_reg_AraC-type_HTH"/>
</dbReference>
<dbReference type="PANTHER" id="PTHR43280">
    <property type="entry name" value="ARAC-FAMILY TRANSCRIPTIONAL REGULATOR"/>
    <property type="match status" value="1"/>
</dbReference>
<dbReference type="Gene3D" id="1.10.10.60">
    <property type="entry name" value="Homeodomain-like"/>
    <property type="match status" value="2"/>
</dbReference>
<accession>A0A9D1P833</accession>
<gene>
    <name evidence="6" type="ORF">IAA64_05485</name>
</gene>